<reference evidence="1 2" key="1">
    <citation type="submission" date="2019-10" db="EMBL/GenBank/DDBJ databases">
        <title>Genome sequence of Phaeocystidibacter marisrubri JCM30614 (type strain).</title>
        <authorList>
            <person name="Bowman J.P."/>
        </authorList>
    </citation>
    <scope>NUCLEOTIDE SEQUENCE [LARGE SCALE GENOMIC DNA]</scope>
    <source>
        <strain evidence="1 2">JCM 30614</strain>
    </source>
</reference>
<sequence length="89" mass="10340">MTERQKSRSERVKALNAKLRMEYQFYYALGYRSPLIISHLAKKHFIADWTVRDKIGSVTELQDSTVDQCDLSKVSIDAEKLGQYSILQK</sequence>
<name>A0A6L3ZCX9_9FLAO</name>
<organism evidence="1 2">
    <name type="scientific">Phaeocystidibacter marisrubri</name>
    <dbReference type="NCBI Taxonomy" id="1577780"/>
    <lineage>
        <taxon>Bacteria</taxon>
        <taxon>Pseudomonadati</taxon>
        <taxon>Bacteroidota</taxon>
        <taxon>Flavobacteriia</taxon>
        <taxon>Flavobacteriales</taxon>
        <taxon>Phaeocystidibacteraceae</taxon>
        <taxon>Phaeocystidibacter</taxon>
    </lineage>
</organism>
<evidence type="ECO:0000313" key="2">
    <source>
        <dbReference type="Proteomes" id="UP000484164"/>
    </source>
</evidence>
<dbReference type="EMBL" id="WBVQ01000002">
    <property type="protein sequence ID" value="KAB2815510.1"/>
    <property type="molecule type" value="Genomic_DNA"/>
</dbReference>
<protein>
    <submittedName>
        <fullName evidence="1">Uncharacterized protein</fullName>
    </submittedName>
</protein>
<dbReference type="AlphaFoldDB" id="A0A6L3ZCX9"/>
<proteinExistence type="predicted"/>
<keyword evidence="2" id="KW-1185">Reference proteome</keyword>
<comment type="caution">
    <text evidence="1">The sequence shown here is derived from an EMBL/GenBank/DDBJ whole genome shotgun (WGS) entry which is preliminary data.</text>
</comment>
<gene>
    <name evidence="1" type="ORF">F8C82_07330</name>
</gene>
<accession>A0A6L3ZCX9</accession>
<evidence type="ECO:0000313" key="1">
    <source>
        <dbReference type="EMBL" id="KAB2815510.1"/>
    </source>
</evidence>
<dbReference type="Proteomes" id="UP000484164">
    <property type="component" value="Unassembled WGS sequence"/>
</dbReference>
<dbReference type="RefSeq" id="WP_151692940.1">
    <property type="nucleotide sequence ID" value="NZ_BMGX01000001.1"/>
</dbReference>